<evidence type="ECO:0000256" key="1">
    <source>
        <dbReference type="SAM" id="Phobius"/>
    </source>
</evidence>
<reference evidence="2" key="1">
    <citation type="journal article" date="2014" name="Front. Microbiol.">
        <title>High frequency of phylogenetically diverse reductive dehalogenase-homologous genes in deep subseafloor sedimentary metagenomes.</title>
        <authorList>
            <person name="Kawai M."/>
            <person name="Futagami T."/>
            <person name="Toyoda A."/>
            <person name="Takaki Y."/>
            <person name="Nishi S."/>
            <person name="Hori S."/>
            <person name="Arai W."/>
            <person name="Tsubouchi T."/>
            <person name="Morono Y."/>
            <person name="Uchiyama I."/>
            <person name="Ito T."/>
            <person name="Fujiyama A."/>
            <person name="Inagaki F."/>
            <person name="Takami H."/>
        </authorList>
    </citation>
    <scope>NUCLEOTIDE SEQUENCE</scope>
    <source>
        <strain evidence="2">Expedition CK06-06</strain>
    </source>
</reference>
<keyword evidence="1" id="KW-1133">Transmembrane helix</keyword>
<feature type="transmembrane region" description="Helical" evidence="1">
    <location>
        <begin position="42"/>
        <end position="60"/>
    </location>
</feature>
<dbReference type="InterPro" id="IPR036259">
    <property type="entry name" value="MFS_trans_sf"/>
</dbReference>
<feature type="transmembrane region" description="Helical" evidence="1">
    <location>
        <begin position="80"/>
        <end position="99"/>
    </location>
</feature>
<evidence type="ECO:0000313" key="2">
    <source>
        <dbReference type="EMBL" id="GAG11064.1"/>
    </source>
</evidence>
<feature type="transmembrane region" description="Helical" evidence="1">
    <location>
        <begin position="105"/>
        <end position="125"/>
    </location>
</feature>
<comment type="caution">
    <text evidence="2">The sequence shown here is derived from an EMBL/GenBank/DDBJ whole genome shotgun (WGS) entry which is preliminary data.</text>
</comment>
<accession>X0UZ06</accession>
<name>X0UZ06_9ZZZZ</name>
<dbReference type="Gene3D" id="1.20.1250.20">
    <property type="entry name" value="MFS general substrate transporter like domains"/>
    <property type="match status" value="1"/>
</dbReference>
<keyword evidence="1" id="KW-0472">Membrane</keyword>
<organism evidence="2">
    <name type="scientific">marine sediment metagenome</name>
    <dbReference type="NCBI Taxonomy" id="412755"/>
    <lineage>
        <taxon>unclassified sequences</taxon>
        <taxon>metagenomes</taxon>
        <taxon>ecological metagenomes</taxon>
    </lineage>
</organism>
<sequence>MTAGLGGIGACLLALALAEPLAALLERTGALHPEGIGGLGLLVTLTMFFAFPLGLSYALINAPAQTVLHERAPAEMRGRIFTTQVVSANFFSLLPLLLIGAITDLLGISLVLMLVALGVSVAGVLNVRVARRSGQVEASNASAPTISAQPYDQVVPPVDIDTKESAKLE</sequence>
<proteinExistence type="predicted"/>
<dbReference type="EMBL" id="BARS01026034">
    <property type="protein sequence ID" value="GAG11064.1"/>
    <property type="molecule type" value="Genomic_DNA"/>
</dbReference>
<gene>
    <name evidence="2" type="ORF">S01H1_41074</name>
</gene>
<evidence type="ECO:0008006" key="3">
    <source>
        <dbReference type="Google" id="ProtNLM"/>
    </source>
</evidence>
<dbReference type="SUPFAM" id="SSF103473">
    <property type="entry name" value="MFS general substrate transporter"/>
    <property type="match status" value="1"/>
</dbReference>
<dbReference type="AlphaFoldDB" id="X0UZ06"/>
<protein>
    <recommendedName>
        <fullName evidence="3">Major facilitator superfamily (MFS) profile domain-containing protein</fullName>
    </recommendedName>
</protein>
<keyword evidence="1" id="KW-0812">Transmembrane</keyword>